<dbReference type="EMBL" id="JACXVP010000004">
    <property type="protein sequence ID" value="KAG5608339.1"/>
    <property type="molecule type" value="Genomic_DNA"/>
</dbReference>
<evidence type="ECO:0000313" key="2">
    <source>
        <dbReference type="Proteomes" id="UP000824120"/>
    </source>
</evidence>
<evidence type="ECO:0000313" key="1">
    <source>
        <dbReference type="EMBL" id="KAG5608339.1"/>
    </source>
</evidence>
<gene>
    <name evidence="1" type="ORF">H5410_019620</name>
</gene>
<reference evidence="1 2" key="1">
    <citation type="submission" date="2020-09" db="EMBL/GenBank/DDBJ databases">
        <title>De no assembly of potato wild relative species, Solanum commersonii.</title>
        <authorList>
            <person name="Cho K."/>
        </authorList>
    </citation>
    <scope>NUCLEOTIDE SEQUENCE [LARGE SCALE GENOMIC DNA]</scope>
    <source>
        <strain evidence="1">LZ3.2</strain>
        <tissue evidence="1">Leaf</tissue>
    </source>
</reference>
<dbReference type="Proteomes" id="UP000824120">
    <property type="component" value="Chromosome 4"/>
</dbReference>
<dbReference type="AlphaFoldDB" id="A0A9J5Z5R7"/>
<dbReference type="OrthoDB" id="1322266at2759"/>
<sequence length="150" mass="16448">MDSRSRRLKPRRHLGSGKWEVGSGKWEGGKWDWDVSWRLSVEGESRVGFMVVLGDLQSCEREKGDSGPFFARMRVMLVLSPPEWEVAAGEGVCSNLGYENSSQRLIAKDLARSGCAVAKSEMKTGEGESICDFTGKNGDDAGDGFLLVVK</sequence>
<name>A0A9J5Z5R7_SOLCO</name>
<organism evidence="1 2">
    <name type="scientific">Solanum commersonii</name>
    <name type="common">Commerson's wild potato</name>
    <name type="synonym">Commerson's nightshade</name>
    <dbReference type="NCBI Taxonomy" id="4109"/>
    <lineage>
        <taxon>Eukaryota</taxon>
        <taxon>Viridiplantae</taxon>
        <taxon>Streptophyta</taxon>
        <taxon>Embryophyta</taxon>
        <taxon>Tracheophyta</taxon>
        <taxon>Spermatophyta</taxon>
        <taxon>Magnoliopsida</taxon>
        <taxon>eudicotyledons</taxon>
        <taxon>Gunneridae</taxon>
        <taxon>Pentapetalae</taxon>
        <taxon>asterids</taxon>
        <taxon>lamiids</taxon>
        <taxon>Solanales</taxon>
        <taxon>Solanaceae</taxon>
        <taxon>Solanoideae</taxon>
        <taxon>Solaneae</taxon>
        <taxon>Solanum</taxon>
    </lineage>
</organism>
<comment type="caution">
    <text evidence="1">The sequence shown here is derived from an EMBL/GenBank/DDBJ whole genome shotgun (WGS) entry which is preliminary data.</text>
</comment>
<proteinExistence type="predicted"/>
<accession>A0A9J5Z5R7</accession>
<protein>
    <submittedName>
        <fullName evidence="1">Uncharacterized protein</fullName>
    </submittedName>
</protein>
<keyword evidence="2" id="KW-1185">Reference proteome</keyword>